<evidence type="ECO:0000313" key="2">
    <source>
        <dbReference type="EMBL" id="ACU88186.1"/>
    </source>
</evidence>
<protein>
    <recommendedName>
        <fullName evidence="4">Lipoprotein</fullName>
    </recommendedName>
</protein>
<evidence type="ECO:0000313" key="3">
    <source>
        <dbReference type="Proteomes" id="UP000002216"/>
    </source>
</evidence>
<evidence type="ECO:0000256" key="1">
    <source>
        <dbReference type="SAM" id="MobiDB-lite"/>
    </source>
</evidence>
<dbReference type="GO" id="GO:0019867">
    <property type="term" value="C:outer membrane"/>
    <property type="evidence" value="ECO:0007669"/>
    <property type="project" value="InterPro"/>
</dbReference>
<reference evidence="2 3" key="1">
    <citation type="journal article" date="2009" name="Stand. Genomic Sci.">
        <title>Complete genome sequence of Desulfomicrobium baculatum type strain (X).</title>
        <authorList>
            <person name="Copeland A."/>
            <person name="Spring S."/>
            <person name="Goker M."/>
            <person name="Schneider S."/>
            <person name="Lapidus A."/>
            <person name="Del Rio T.G."/>
            <person name="Tice H."/>
            <person name="Cheng J.F."/>
            <person name="Chen F."/>
            <person name="Nolan M."/>
            <person name="Bruce D."/>
            <person name="Goodwin L."/>
            <person name="Pitluck S."/>
            <person name="Ivanova N."/>
            <person name="Mavrommatis K."/>
            <person name="Ovchinnikova G."/>
            <person name="Pati A."/>
            <person name="Chen A."/>
            <person name="Palaniappan K."/>
            <person name="Land M."/>
            <person name="Hauser L."/>
            <person name="Chang Y.J."/>
            <person name="Jeffries C.C."/>
            <person name="Meincke L."/>
            <person name="Sims D."/>
            <person name="Brettin T."/>
            <person name="Detter J.C."/>
            <person name="Han C."/>
            <person name="Chain P."/>
            <person name="Bristow J."/>
            <person name="Eisen J.A."/>
            <person name="Markowitz V."/>
            <person name="Hugenholtz P."/>
            <person name="Kyrpides N.C."/>
            <person name="Klenk H.P."/>
            <person name="Lucas S."/>
        </authorList>
    </citation>
    <scope>NUCLEOTIDE SEQUENCE [LARGE SCALE GENOMIC DNA]</scope>
    <source>
        <strain evidence="3">DSM 4028 / VKM B-1378 / X</strain>
    </source>
</reference>
<name>C7LSH2_DESBD</name>
<dbReference type="STRING" id="525897.Dbac_0056"/>
<dbReference type="KEGG" id="dba:Dbac_0056"/>
<dbReference type="GO" id="GO:0043165">
    <property type="term" value="P:Gram-negative-bacterium-type cell outer membrane assembly"/>
    <property type="evidence" value="ECO:0007669"/>
    <property type="project" value="InterPro"/>
</dbReference>
<feature type="compositionally biased region" description="Low complexity" evidence="1">
    <location>
        <begin position="154"/>
        <end position="167"/>
    </location>
</feature>
<keyword evidence="3" id="KW-1185">Reference proteome</keyword>
<dbReference type="InterPro" id="IPR007485">
    <property type="entry name" value="LPS_assembly_LptE"/>
</dbReference>
<proteinExistence type="predicted"/>
<dbReference type="EMBL" id="CP001629">
    <property type="protein sequence ID" value="ACU88186.1"/>
    <property type="molecule type" value="Genomic_DNA"/>
</dbReference>
<sequence>MSKQSSFPENWSTWLSGNLLWAVLCIALSLPACGYELTARAPIQLPQDSTRLYLDKVTNPTTETWIEPMLRSSLRDELTRRGNVTWVDRSEAEATVNIDVRSYSTADSLKGRDDITLKSAASIQMVVTFFSTKTNALIWTSGPITASESYRGPSETQSSSGTLQSTSGKREATQEAIDLAMRKVADQLGQKF</sequence>
<dbReference type="AlphaFoldDB" id="C7LSH2"/>
<dbReference type="HOGENOM" id="CLU_121834_0_0_7"/>
<dbReference type="Proteomes" id="UP000002216">
    <property type="component" value="Chromosome"/>
</dbReference>
<accession>C7LSH2</accession>
<dbReference type="Pfam" id="PF04390">
    <property type="entry name" value="LptE"/>
    <property type="match status" value="1"/>
</dbReference>
<dbReference type="eggNOG" id="ENOG503415Z">
    <property type="taxonomic scope" value="Bacteria"/>
</dbReference>
<organism evidence="2 3">
    <name type="scientific">Desulfomicrobium baculatum (strain DSM 4028 / VKM B-1378 / X)</name>
    <name type="common">Desulfovibrio baculatus</name>
    <dbReference type="NCBI Taxonomy" id="525897"/>
    <lineage>
        <taxon>Bacteria</taxon>
        <taxon>Pseudomonadati</taxon>
        <taxon>Thermodesulfobacteriota</taxon>
        <taxon>Desulfovibrionia</taxon>
        <taxon>Desulfovibrionales</taxon>
        <taxon>Desulfomicrobiaceae</taxon>
        <taxon>Desulfomicrobium</taxon>
    </lineage>
</organism>
<gene>
    <name evidence="2" type="ordered locus">Dbac_0056</name>
</gene>
<feature type="region of interest" description="Disordered" evidence="1">
    <location>
        <begin position="147"/>
        <end position="175"/>
    </location>
</feature>
<evidence type="ECO:0008006" key="4">
    <source>
        <dbReference type="Google" id="ProtNLM"/>
    </source>
</evidence>